<organism evidence="2 3">
    <name type="scientific">Austropuccinia psidii MF-1</name>
    <dbReference type="NCBI Taxonomy" id="1389203"/>
    <lineage>
        <taxon>Eukaryota</taxon>
        <taxon>Fungi</taxon>
        <taxon>Dikarya</taxon>
        <taxon>Basidiomycota</taxon>
        <taxon>Pucciniomycotina</taxon>
        <taxon>Pucciniomycetes</taxon>
        <taxon>Pucciniales</taxon>
        <taxon>Sphaerophragmiaceae</taxon>
        <taxon>Austropuccinia</taxon>
    </lineage>
</organism>
<name>A0A9Q3DZ09_9BASI</name>
<keyword evidence="3" id="KW-1185">Reference proteome</keyword>
<gene>
    <name evidence="2" type="ORF">O181_050472</name>
</gene>
<protein>
    <submittedName>
        <fullName evidence="2">Uncharacterized protein</fullName>
    </submittedName>
</protein>
<evidence type="ECO:0000256" key="1">
    <source>
        <dbReference type="SAM" id="MobiDB-lite"/>
    </source>
</evidence>
<evidence type="ECO:0000313" key="3">
    <source>
        <dbReference type="Proteomes" id="UP000765509"/>
    </source>
</evidence>
<comment type="caution">
    <text evidence="2">The sequence shown here is derived from an EMBL/GenBank/DDBJ whole genome shotgun (WGS) entry which is preliminary data.</text>
</comment>
<feature type="region of interest" description="Disordered" evidence="1">
    <location>
        <begin position="88"/>
        <end position="124"/>
    </location>
</feature>
<reference evidence="2" key="1">
    <citation type="submission" date="2021-03" db="EMBL/GenBank/DDBJ databases">
        <title>Draft genome sequence of rust myrtle Austropuccinia psidii MF-1, a brazilian biotype.</title>
        <authorList>
            <person name="Quecine M.C."/>
            <person name="Pachon D.M.R."/>
            <person name="Bonatelli M.L."/>
            <person name="Correr F.H."/>
            <person name="Franceschini L.M."/>
            <person name="Leite T.F."/>
            <person name="Margarido G.R.A."/>
            <person name="Almeida C.A."/>
            <person name="Ferrarezi J.A."/>
            <person name="Labate C.A."/>
        </authorList>
    </citation>
    <scope>NUCLEOTIDE SEQUENCE</scope>
    <source>
        <strain evidence="2">MF-1</strain>
    </source>
</reference>
<dbReference type="Proteomes" id="UP000765509">
    <property type="component" value="Unassembled WGS sequence"/>
</dbReference>
<sequence>MSQYAEQTQKQFAELEASHERIKKLTAFMDKIVKMLQGHAQLSKALEETNKTLNLVFEEQHHRRRERDFLDQDINKFFNVFYNIKPQPQGHVTDNPYHPDAMLGNKARSPSQYQDGDNMFYSEK</sequence>
<proteinExistence type="predicted"/>
<evidence type="ECO:0000313" key="2">
    <source>
        <dbReference type="EMBL" id="MBW0510757.1"/>
    </source>
</evidence>
<accession>A0A9Q3DZ09</accession>
<dbReference type="EMBL" id="AVOT02021746">
    <property type="protein sequence ID" value="MBW0510757.1"/>
    <property type="molecule type" value="Genomic_DNA"/>
</dbReference>
<dbReference type="AlphaFoldDB" id="A0A9Q3DZ09"/>